<dbReference type="AlphaFoldDB" id="A0A8J3R8H1"/>
<sequence>MTDHTRSSGAKDRPEFLPPPLPGEHGEPPDQGGRGQGDYGQGDYGQGEHGGSWEPGEAWGRGTHDDPYGREEPGGWGRPDGGPAGDAAENSPGGWPGGWSGASPGGTATGPFGDPPPPRNAYGLGPEWAPPPEPYGGQGPHGRQEPYELGHGPHGAYGPFGGGGPTGSATMRHGPSGALLTVLAVIIALVAGGAASWGTFLLTRSPSGIDPGYTLPSPRGAATSRPPESVAGVAARVLPSVVSLEVKGNSEAGTGSGFVIKGGYIVTNNHVVAVAARTGEIRIRFNDHTSASAKIVGRDPNSDIAVVKPDGPVKAPELPLGNSDSVVVGDPVIAIGSPLGLSGTVTTGIVSSLNRPVEAGGSTGSDYALINAIQTDAAINPGNSGGPLVNASGEVIGVNSAIATVGANSLLGQQSGSIGLGFAIPANQVRRIAQELITTGTARTSRIGVSIDQSYQGQGVRIANQSGSVSAGGPADKAGLRPGDVILEVDGQPVGGSRELIVTIRSKAPGDRVSIKFRHGGEERTAMVTIGAAPAPTAQPS</sequence>
<keyword evidence="3" id="KW-0378">Hydrolase</keyword>
<dbReference type="InterPro" id="IPR001940">
    <property type="entry name" value="Peptidase_S1C"/>
</dbReference>
<dbReference type="Pfam" id="PF13180">
    <property type="entry name" value="PDZ_2"/>
    <property type="match status" value="1"/>
</dbReference>
<keyword evidence="5" id="KW-0472">Membrane</keyword>
<dbReference type="InterPro" id="IPR036034">
    <property type="entry name" value="PDZ_sf"/>
</dbReference>
<dbReference type="Pfam" id="PF13365">
    <property type="entry name" value="Trypsin_2"/>
    <property type="match status" value="1"/>
</dbReference>
<feature type="compositionally biased region" description="Gly residues" evidence="4">
    <location>
        <begin position="32"/>
        <end position="50"/>
    </location>
</feature>
<dbReference type="SUPFAM" id="SSF50156">
    <property type="entry name" value="PDZ domain-like"/>
    <property type="match status" value="1"/>
</dbReference>
<evidence type="ECO:0000256" key="3">
    <source>
        <dbReference type="ARBA" id="ARBA00022801"/>
    </source>
</evidence>
<feature type="compositionally biased region" description="Basic and acidic residues" evidence="4">
    <location>
        <begin position="62"/>
        <end position="73"/>
    </location>
</feature>
<feature type="compositionally biased region" description="Gly residues" evidence="4">
    <location>
        <begin position="94"/>
        <end position="108"/>
    </location>
</feature>
<name>A0A8J3R8H1_9ACTN</name>
<dbReference type="Proteomes" id="UP000610966">
    <property type="component" value="Unassembled WGS sequence"/>
</dbReference>
<dbReference type="InterPro" id="IPR001478">
    <property type="entry name" value="PDZ"/>
</dbReference>
<accession>A0A8J3R8H1</accession>
<feature type="compositionally biased region" description="Gly residues" evidence="4">
    <location>
        <begin position="74"/>
        <end position="84"/>
    </location>
</feature>
<feature type="domain" description="PDZ" evidence="6">
    <location>
        <begin position="448"/>
        <end position="494"/>
    </location>
</feature>
<dbReference type="SUPFAM" id="SSF50494">
    <property type="entry name" value="Trypsin-like serine proteases"/>
    <property type="match status" value="1"/>
</dbReference>
<dbReference type="PANTHER" id="PTHR43343">
    <property type="entry name" value="PEPTIDASE S12"/>
    <property type="match status" value="1"/>
</dbReference>
<feature type="region of interest" description="Disordered" evidence="4">
    <location>
        <begin position="1"/>
        <end position="169"/>
    </location>
</feature>
<keyword evidence="5" id="KW-0812">Transmembrane</keyword>
<dbReference type="Gene3D" id="2.30.42.10">
    <property type="match status" value="1"/>
</dbReference>
<keyword evidence="2 7" id="KW-0645">Protease</keyword>
<dbReference type="GO" id="GO:0006508">
    <property type="term" value="P:proteolysis"/>
    <property type="evidence" value="ECO:0007669"/>
    <property type="project" value="UniProtKB-KW"/>
</dbReference>
<evidence type="ECO:0000259" key="6">
    <source>
        <dbReference type="PROSITE" id="PS50106"/>
    </source>
</evidence>
<evidence type="ECO:0000256" key="4">
    <source>
        <dbReference type="SAM" id="MobiDB-lite"/>
    </source>
</evidence>
<evidence type="ECO:0000313" key="7">
    <source>
        <dbReference type="EMBL" id="GIH69297.1"/>
    </source>
</evidence>
<evidence type="ECO:0000313" key="8">
    <source>
        <dbReference type="Proteomes" id="UP000610966"/>
    </source>
</evidence>
<dbReference type="PROSITE" id="PS50106">
    <property type="entry name" value="PDZ"/>
    <property type="match status" value="1"/>
</dbReference>
<dbReference type="EMBL" id="BOOG01000013">
    <property type="protein sequence ID" value="GIH69297.1"/>
    <property type="molecule type" value="Genomic_DNA"/>
</dbReference>
<organism evidence="7 8">
    <name type="scientific">Sphaerimonospora thailandensis</name>
    <dbReference type="NCBI Taxonomy" id="795644"/>
    <lineage>
        <taxon>Bacteria</taxon>
        <taxon>Bacillati</taxon>
        <taxon>Actinomycetota</taxon>
        <taxon>Actinomycetes</taxon>
        <taxon>Streptosporangiales</taxon>
        <taxon>Streptosporangiaceae</taxon>
        <taxon>Sphaerimonospora</taxon>
    </lineage>
</organism>
<gene>
    <name evidence="7" type="ORF">Mth01_15500</name>
</gene>
<dbReference type="SMART" id="SM00228">
    <property type="entry name" value="PDZ"/>
    <property type="match status" value="1"/>
</dbReference>
<keyword evidence="5" id="KW-1133">Transmembrane helix</keyword>
<reference evidence="7" key="1">
    <citation type="submission" date="2021-01" db="EMBL/GenBank/DDBJ databases">
        <title>Whole genome shotgun sequence of Sphaerimonospora thailandensis NBRC 107569.</title>
        <authorList>
            <person name="Komaki H."/>
            <person name="Tamura T."/>
        </authorList>
    </citation>
    <scope>NUCLEOTIDE SEQUENCE</scope>
    <source>
        <strain evidence="7">NBRC 107569</strain>
    </source>
</reference>
<evidence type="ECO:0000256" key="5">
    <source>
        <dbReference type="SAM" id="Phobius"/>
    </source>
</evidence>
<dbReference type="InterPro" id="IPR051201">
    <property type="entry name" value="Chloro_Bact_Ser_Proteases"/>
</dbReference>
<dbReference type="GO" id="GO:0004252">
    <property type="term" value="F:serine-type endopeptidase activity"/>
    <property type="evidence" value="ECO:0007669"/>
    <property type="project" value="InterPro"/>
</dbReference>
<dbReference type="InterPro" id="IPR009003">
    <property type="entry name" value="Peptidase_S1_PA"/>
</dbReference>
<feature type="transmembrane region" description="Helical" evidence="5">
    <location>
        <begin position="178"/>
        <end position="202"/>
    </location>
</feature>
<proteinExistence type="inferred from homology"/>
<evidence type="ECO:0000256" key="2">
    <source>
        <dbReference type="ARBA" id="ARBA00022670"/>
    </source>
</evidence>
<comment type="caution">
    <text evidence="7">The sequence shown here is derived from an EMBL/GenBank/DDBJ whole genome shotgun (WGS) entry which is preliminary data.</text>
</comment>
<keyword evidence="8" id="KW-1185">Reference proteome</keyword>
<dbReference type="PANTHER" id="PTHR43343:SF3">
    <property type="entry name" value="PROTEASE DO-LIKE 8, CHLOROPLASTIC"/>
    <property type="match status" value="1"/>
</dbReference>
<dbReference type="RefSeq" id="WP_204013574.1">
    <property type="nucleotide sequence ID" value="NZ_BOOG01000013.1"/>
</dbReference>
<feature type="compositionally biased region" description="Basic and acidic residues" evidence="4">
    <location>
        <begin position="1"/>
        <end position="15"/>
    </location>
</feature>
<protein>
    <submittedName>
        <fullName evidence="7">Protease</fullName>
    </submittedName>
</protein>
<dbReference type="InterPro" id="IPR043504">
    <property type="entry name" value="Peptidase_S1_PA_chymotrypsin"/>
</dbReference>
<feature type="compositionally biased region" description="Gly residues" evidence="4">
    <location>
        <begin position="152"/>
        <end position="166"/>
    </location>
</feature>
<dbReference type="PRINTS" id="PR00834">
    <property type="entry name" value="PROTEASES2C"/>
</dbReference>
<comment type="similarity">
    <text evidence="1">Belongs to the peptidase S1C family.</text>
</comment>
<evidence type="ECO:0000256" key="1">
    <source>
        <dbReference type="ARBA" id="ARBA00010541"/>
    </source>
</evidence>
<dbReference type="Gene3D" id="2.40.10.10">
    <property type="entry name" value="Trypsin-like serine proteases"/>
    <property type="match status" value="2"/>
</dbReference>